<organism evidence="6 7">
    <name type="scientific">Taxus chinensis</name>
    <name type="common">Chinese yew</name>
    <name type="synonym">Taxus wallichiana var. chinensis</name>
    <dbReference type="NCBI Taxonomy" id="29808"/>
    <lineage>
        <taxon>Eukaryota</taxon>
        <taxon>Viridiplantae</taxon>
        <taxon>Streptophyta</taxon>
        <taxon>Embryophyta</taxon>
        <taxon>Tracheophyta</taxon>
        <taxon>Spermatophyta</taxon>
        <taxon>Pinopsida</taxon>
        <taxon>Pinidae</taxon>
        <taxon>Conifers II</taxon>
        <taxon>Cupressales</taxon>
        <taxon>Taxaceae</taxon>
        <taxon>Taxus</taxon>
    </lineage>
</organism>
<dbReference type="OMA" id="TIQVGEF"/>
<proteinExistence type="inferred from homology"/>
<gene>
    <name evidence="6" type="ORF">KI387_027097</name>
</gene>
<feature type="domain" description="DML1/Misato tubulin" evidence="5">
    <location>
        <begin position="160"/>
        <end position="341"/>
    </location>
</feature>
<dbReference type="Pfam" id="PF14881">
    <property type="entry name" value="Tubulin_3"/>
    <property type="match status" value="1"/>
</dbReference>
<dbReference type="InterPro" id="IPR029209">
    <property type="entry name" value="DML1/Misato_tubulin"/>
</dbReference>
<dbReference type="Pfam" id="PF10644">
    <property type="entry name" value="Misat_Tub_SegII"/>
    <property type="match status" value="1"/>
</dbReference>
<comment type="similarity">
    <text evidence="2">Belongs to the misato family.</text>
</comment>
<evidence type="ECO:0000313" key="7">
    <source>
        <dbReference type="Proteomes" id="UP000824469"/>
    </source>
</evidence>
<keyword evidence="7" id="KW-1185">Reference proteome</keyword>
<name>A0AA38FVV6_TAXCH</name>
<dbReference type="AlphaFoldDB" id="A0AA38FVV6"/>
<dbReference type="GO" id="GO:0007005">
    <property type="term" value="P:mitochondrion organization"/>
    <property type="evidence" value="ECO:0007669"/>
    <property type="project" value="InterPro"/>
</dbReference>
<evidence type="ECO:0000259" key="4">
    <source>
        <dbReference type="Pfam" id="PF10644"/>
    </source>
</evidence>
<dbReference type="PANTHER" id="PTHR13391:SF0">
    <property type="entry name" value="PROTEIN MISATO HOMOLOG 1"/>
    <property type="match status" value="1"/>
</dbReference>
<evidence type="ECO:0000259" key="5">
    <source>
        <dbReference type="Pfam" id="PF14881"/>
    </source>
</evidence>
<evidence type="ECO:0000256" key="2">
    <source>
        <dbReference type="ARBA" id="ARBA00008507"/>
    </source>
</evidence>
<dbReference type="PANTHER" id="PTHR13391">
    <property type="entry name" value="MITOCHONDRIAL DISTRIBUTION REGULATOR MISATO"/>
    <property type="match status" value="1"/>
</dbReference>
<sequence>YKVATMKEIVTIQVGGFSNFIGSHFWNFQDELLGLAEDGHQDSIFKNTGLNMDILYRVGETYQGTPTYTPRLFAIDSRGSLGAVSASGSLYEETSFSDALSVPTWDGSIVRYVSEPNDKNEFLQSLEEEKDGTDNGSMKAGASYSENGTKDRARIECLENGVQYWTDYSKVQFHPLSLYEIQGLWKDITPFNNFGNGRGILTENSQAEVLSDRLRFFVEECDHIQGFQFLVDDSGGFASVAADFVESVADEYARTPILMYTARDPSSYSKLHDLRSLMTRALHDAISFVKISSFSGLTVPVGLPSLAKSQASQFLCIDDSKLFHSSAVYASTFHTATLPFRMEASRPSDITEVGLGSLDMGMMIRTLSHQYRQQVVASLDAAVPAPPVAGVRNRGVLERSLHSLTPNVADNSTDTQGAETLVIQGALHSGRGGQAFISEVRDSIFPKHEGHARRLPDCHLSVSRCPLPIPLPFPCIFGNFIGQNGEILPSPSAEHLDVLSIPIATRLRSSKAILPFLENRLQNLQNWGIASGSPGGQLLETWGLQKADVEDLGESLSEMVLSFDDSLRNSSSDSD</sequence>
<comment type="subcellular location">
    <subcellularLocation>
        <location evidence="1">Mitochondrion</location>
    </subcellularLocation>
</comment>
<evidence type="ECO:0000256" key="1">
    <source>
        <dbReference type="ARBA" id="ARBA00004173"/>
    </source>
</evidence>
<dbReference type="Proteomes" id="UP000824469">
    <property type="component" value="Unassembled WGS sequence"/>
</dbReference>
<evidence type="ECO:0000313" key="6">
    <source>
        <dbReference type="EMBL" id="KAH9312062.1"/>
    </source>
</evidence>
<reference evidence="6 7" key="1">
    <citation type="journal article" date="2021" name="Nat. Plants">
        <title>The Taxus genome provides insights into paclitaxel biosynthesis.</title>
        <authorList>
            <person name="Xiong X."/>
            <person name="Gou J."/>
            <person name="Liao Q."/>
            <person name="Li Y."/>
            <person name="Zhou Q."/>
            <person name="Bi G."/>
            <person name="Li C."/>
            <person name="Du R."/>
            <person name="Wang X."/>
            <person name="Sun T."/>
            <person name="Guo L."/>
            <person name="Liang H."/>
            <person name="Lu P."/>
            <person name="Wu Y."/>
            <person name="Zhang Z."/>
            <person name="Ro D.K."/>
            <person name="Shang Y."/>
            <person name="Huang S."/>
            <person name="Yan J."/>
        </authorList>
    </citation>
    <scope>NUCLEOTIDE SEQUENCE [LARGE SCALE GENOMIC DNA]</scope>
    <source>
        <strain evidence="6">Ta-2019</strain>
    </source>
</reference>
<evidence type="ECO:0000256" key="3">
    <source>
        <dbReference type="ARBA" id="ARBA00023128"/>
    </source>
</evidence>
<dbReference type="Gene3D" id="3.40.50.1440">
    <property type="entry name" value="Tubulin/FtsZ, GTPase domain"/>
    <property type="match status" value="1"/>
</dbReference>
<dbReference type="CDD" id="cd06060">
    <property type="entry name" value="misato"/>
    <property type="match status" value="1"/>
</dbReference>
<dbReference type="SUPFAM" id="SSF52490">
    <property type="entry name" value="Tubulin nucleotide-binding domain-like"/>
    <property type="match status" value="1"/>
</dbReference>
<dbReference type="InterPro" id="IPR049942">
    <property type="entry name" value="DML1/Misato"/>
</dbReference>
<keyword evidence="3" id="KW-0496">Mitochondrion</keyword>
<feature type="domain" description="Misato Segment II tubulin-like" evidence="4">
    <location>
        <begin position="7"/>
        <end position="128"/>
    </location>
</feature>
<feature type="non-terminal residue" evidence="6">
    <location>
        <position position="1"/>
    </location>
</feature>
<dbReference type="InterPro" id="IPR019605">
    <property type="entry name" value="Misato_II_tubulin-like"/>
</dbReference>
<protein>
    <submittedName>
        <fullName evidence="6">Uncharacterized protein</fullName>
    </submittedName>
</protein>
<dbReference type="InterPro" id="IPR036525">
    <property type="entry name" value="Tubulin/FtsZ_GTPase_sf"/>
</dbReference>
<comment type="caution">
    <text evidence="6">The sequence shown here is derived from an EMBL/GenBank/DDBJ whole genome shotgun (WGS) entry which is preliminary data.</text>
</comment>
<accession>A0AA38FVV6</accession>
<dbReference type="GO" id="GO:0005739">
    <property type="term" value="C:mitochondrion"/>
    <property type="evidence" value="ECO:0007669"/>
    <property type="project" value="UniProtKB-SubCell"/>
</dbReference>
<dbReference type="EMBL" id="JAHRHJ020000006">
    <property type="protein sequence ID" value="KAH9312062.1"/>
    <property type="molecule type" value="Genomic_DNA"/>
</dbReference>